<keyword evidence="1" id="KW-0812">Transmembrane</keyword>
<evidence type="ECO:0000313" key="2">
    <source>
        <dbReference type="EMBL" id="OIQ65860.1"/>
    </source>
</evidence>
<keyword evidence="1" id="KW-1133">Transmembrane helix</keyword>
<dbReference type="EMBL" id="MLJW01007007">
    <property type="protein sequence ID" value="OIQ65860.1"/>
    <property type="molecule type" value="Genomic_DNA"/>
</dbReference>
<gene>
    <name evidence="2" type="ORF">GALL_525760</name>
</gene>
<reference evidence="2" key="1">
    <citation type="submission" date="2016-10" db="EMBL/GenBank/DDBJ databases">
        <title>Sequence of Gallionella enrichment culture.</title>
        <authorList>
            <person name="Poehlein A."/>
            <person name="Muehling M."/>
            <person name="Daniel R."/>
        </authorList>
    </citation>
    <scope>NUCLEOTIDE SEQUENCE</scope>
</reference>
<organism evidence="2">
    <name type="scientific">mine drainage metagenome</name>
    <dbReference type="NCBI Taxonomy" id="410659"/>
    <lineage>
        <taxon>unclassified sequences</taxon>
        <taxon>metagenomes</taxon>
        <taxon>ecological metagenomes</taxon>
    </lineage>
</organism>
<dbReference type="AlphaFoldDB" id="A0A1J5PEB1"/>
<keyword evidence="1" id="KW-0472">Membrane</keyword>
<sequence length="55" mass="5821">MRVARKNPVTVALWGVIVAVGLALGSLPLLLGLIVVVPILGHATWHLYRAAVVPE</sequence>
<proteinExistence type="predicted"/>
<protein>
    <submittedName>
        <fullName evidence="2">Uncharacterized protein</fullName>
    </submittedName>
</protein>
<evidence type="ECO:0000256" key="1">
    <source>
        <dbReference type="SAM" id="Phobius"/>
    </source>
</evidence>
<accession>A0A1J5PEB1</accession>
<feature type="transmembrane region" description="Helical" evidence="1">
    <location>
        <begin position="12"/>
        <end position="40"/>
    </location>
</feature>
<comment type="caution">
    <text evidence="2">The sequence shown here is derived from an EMBL/GenBank/DDBJ whole genome shotgun (WGS) entry which is preliminary data.</text>
</comment>
<name>A0A1J5PEB1_9ZZZZ</name>